<dbReference type="EMBL" id="JAQNDN010000005">
    <property type="protein sequence ID" value="MDC0668924.1"/>
    <property type="molecule type" value="Genomic_DNA"/>
</dbReference>
<dbReference type="Gene3D" id="3.40.50.300">
    <property type="entry name" value="P-loop containing nucleotide triphosphate hydrolases"/>
    <property type="match status" value="1"/>
</dbReference>
<evidence type="ECO:0000256" key="4">
    <source>
        <dbReference type="ARBA" id="ARBA00022777"/>
    </source>
</evidence>
<comment type="cofactor">
    <cofactor evidence="7">
        <name>Mg(2+)</name>
        <dbReference type="ChEBI" id="CHEBI:18420"/>
    </cofactor>
    <text evidence="7">Binds 1 Mg(2+) ion per subunit.</text>
</comment>
<accession>A0ABT5B5X2</accession>
<dbReference type="EC" id="2.7.1.71" evidence="7"/>
<keyword evidence="2 7" id="KW-0808">Transferase</keyword>
<evidence type="ECO:0000256" key="7">
    <source>
        <dbReference type="HAMAP-Rule" id="MF_00109"/>
    </source>
</evidence>
<evidence type="ECO:0000256" key="1">
    <source>
        <dbReference type="ARBA" id="ARBA00022605"/>
    </source>
</evidence>
<dbReference type="InterPro" id="IPR000623">
    <property type="entry name" value="Shikimate_kinase/TSH1"/>
</dbReference>
<feature type="binding site" evidence="7">
    <location>
        <position position="159"/>
    </location>
    <ligand>
        <name>substrate</name>
    </ligand>
</feature>
<dbReference type="InterPro" id="IPR027417">
    <property type="entry name" value="P-loop_NTPase"/>
</dbReference>
<comment type="subunit">
    <text evidence="7">Monomer.</text>
</comment>
<keyword evidence="1 7" id="KW-0028">Amino-acid biosynthesis</keyword>
<comment type="subcellular location">
    <subcellularLocation>
        <location evidence="7">Cytoplasm</location>
    </subcellularLocation>
</comment>
<comment type="catalytic activity">
    <reaction evidence="7">
        <text>shikimate + ATP = 3-phosphoshikimate + ADP + H(+)</text>
        <dbReference type="Rhea" id="RHEA:13121"/>
        <dbReference type="ChEBI" id="CHEBI:15378"/>
        <dbReference type="ChEBI" id="CHEBI:30616"/>
        <dbReference type="ChEBI" id="CHEBI:36208"/>
        <dbReference type="ChEBI" id="CHEBI:145989"/>
        <dbReference type="ChEBI" id="CHEBI:456216"/>
        <dbReference type="EC" id="2.7.1.71"/>
    </reaction>
</comment>
<dbReference type="PRINTS" id="PR01100">
    <property type="entry name" value="SHIKIMTKNASE"/>
</dbReference>
<sequence>MSSLTATTSRRADDPQRPVFLTGMMGAGKSTVGPLLAATWGCPFVDLDRRIERIFGAAIPALFARGESHFRRCEKAALQLLVAEPGFRARTVVVAAGGGLVVDPDNRAAMREAGLVFFLDVPPAELARRLGSTPIAGRPLLGPDMDAVAARVTELLDKRRSAYEEADGVVDGNGPPQDVAHRLLTALTTSLRIL</sequence>
<gene>
    <name evidence="7" type="primary">aroK</name>
    <name evidence="8" type="ORF">POL58_14315</name>
</gene>
<keyword evidence="7" id="KW-0963">Cytoplasm</keyword>
<dbReference type="Proteomes" id="UP001217838">
    <property type="component" value="Unassembled WGS sequence"/>
</dbReference>
<reference evidence="8 9" key="1">
    <citation type="submission" date="2022-11" db="EMBL/GenBank/DDBJ databases">
        <title>Minimal conservation of predation-associated metabolite biosynthetic gene clusters underscores biosynthetic potential of Myxococcota including descriptions for ten novel species: Archangium lansinium sp. nov., Myxococcus landrumus sp. nov., Nannocystis bai.</title>
        <authorList>
            <person name="Ahearne A."/>
            <person name="Stevens C."/>
            <person name="Dowd S."/>
        </authorList>
    </citation>
    <scope>NUCLEOTIDE SEQUENCE [LARGE SCALE GENOMIC DNA]</scope>
    <source>
        <strain evidence="8 9">NCELM</strain>
    </source>
</reference>
<dbReference type="SUPFAM" id="SSF52540">
    <property type="entry name" value="P-loop containing nucleoside triphosphate hydrolases"/>
    <property type="match status" value="1"/>
</dbReference>
<organism evidence="8 9">
    <name type="scientific">Nannocystis radixulma</name>
    <dbReference type="NCBI Taxonomy" id="2995305"/>
    <lineage>
        <taxon>Bacteria</taxon>
        <taxon>Pseudomonadati</taxon>
        <taxon>Myxococcota</taxon>
        <taxon>Polyangia</taxon>
        <taxon>Nannocystales</taxon>
        <taxon>Nannocystaceae</taxon>
        <taxon>Nannocystis</taxon>
    </lineage>
</organism>
<feature type="binding site" evidence="7">
    <location>
        <position position="48"/>
    </location>
    <ligand>
        <name>substrate</name>
    </ligand>
</feature>
<evidence type="ECO:0000256" key="6">
    <source>
        <dbReference type="ARBA" id="ARBA00023141"/>
    </source>
</evidence>
<dbReference type="Pfam" id="PF01202">
    <property type="entry name" value="SKI"/>
    <property type="match status" value="1"/>
</dbReference>
<evidence type="ECO:0000313" key="8">
    <source>
        <dbReference type="EMBL" id="MDC0668924.1"/>
    </source>
</evidence>
<keyword evidence="9" id="KW-1185">Reference proteome</keyword>
<dbReference type="GO" id="GO:0016301">
    <property type="term" value="F:kinase activity"/>
    <property type="evidence" value="ECO:0007669"/>
    <property type="project" value="UniProtKB-KW"/>
</dbReference>
<feature type="binding site" evidence="7">
    <location>
        <position position="71"/>
    </location>
    <ligand>
        <name>substrate</name>
    </ligand>
</feature>
<keyword evidence="3 7" id="KW-0547">Nucleotide-binding</keyword>
<proteinExistence type="inferred from homology"/>
<dbReference type="PANTHER" id="PTHR21087">
    <property type="entry name" value="SHIKIMATE KINASE"/>
    <property type="match status" value="1"/>
</dbReference>
<evidence type="ECO:0000256" key="3">
    <source>
        <dbReference type="ARBA" id="ARBA00022741"/>
    </source>
</evidence>
<keyword evidence="7" id="KW-0460">Magnesium</keyword>
<comment type="function">
    <text evidence="7">Catalyzes the specific phosphorylation of the 3-hydroxyl group of shikimic acid using ATP as a cosubstrate.</text>
</comment>
<evidence type="ECO:0000256" key="5">
    <source>
        <dbReference type="ARBA" id="ARBA00022840"/>
    </source>
</evidence>
<feature type="binding site" evidence="7">
    <location>
        <begin position="26"/>
        <end position="31"/>
    </location>
    <ligand>
        <name>ATP</name>
        <dbReference type="ChEBI" id="CHEBI:30616"/>
    </ligand>
</feature>
<evidence type="ECO:0000313" key="9">
    <source>
        <dbReference type="Proteomes" id="UP001217838"/>
    </source>
</evidence>
<protein>
    <recommendedName>
        <fullName evidence="7">Shikimate kinase</fullName>
        <shortName evidence="7">SK</shortName>
        <ecNumber evidence="7">2.7.1.71</ecNumber>
    </recommendedName>
</protein>
<comment type="caution">
    <text evidence="7">Lacks conserved residue(s) required for the propagation of feature annotation.</text>
</comment>
<dbReference type="RefSeq" id="WP_271998503.1">
    <property type="nucleotide sequence ID" value="NZ_JAQNDN010000005.1"/>
</dbReference>
<feature type="binding site" evidence="7">
    <location>
        <position position="30"/>
    </location>
    <ligand>
        <name>Mg(2+)</name>
        <dbReference type="ChEBI" id="CHEBI:18420"/>
    </ligand>
</feature>
<comment type="similarity">
    <text evidence="7">Belongs to the shikimate kinase family.</text>
</comment>
<feature type="binding site" evidence="7">
    <location>
        <position position="138"/>
    </location>
    <ligand>
        <name>ATP</name>
        <dbReference type="ChEBI" id="CHEBI:30616"/>
    </ligand>
</feature>
<keyword evidence="4 7" id="KW-0418">Kinase</keyword>
<keyword evidence="5 7" id="KW-0067">ATP-binding</keyword>
<comment type="pathway">
    <text evidence="7">Metabolic intermediate biosynthesis; chorismate biosynthesis; chorismate from D-erythrose 4-phosphate and phosphoenolpyruvate: step 5/7.</text>
</comment>
<name>A0ABT5B5X2_9BACT</name>
<dbReference type="InterPro" id="IPR031322">
    <property type="entry name" value="Shikimate/glucono_kinase"/>
</dbReference>
<keyword evidence="6 7" id="KW-0057">Aromatic amino acid biosynthesis</keyword>
<dbReference type="PANTHER" id="PTHR21087:SF16">
    <property type="entry name" value="SHIKIMATE KINASE 1, CHLOROPLASTIC"/>
    <property type="match status" value="1"/>
</dbReference>
<dbReference type="CDD" id="cd00464">
    <property type="entry name" value="SK"/>
    <property type="match status" value="1"/>
</dbReference>
<comment type="caution">
    <text evidence="8">The sequence shown here is derived from an EMBL/GenBank/DDBJ whole genome shotgun (WGS) entry which is preliminary data.</text>
</comment>
<feature type="binding site" evidence="7">
    <location>
        <position position="98"/>
    </location>
    <ligand>
        <name>substrate</name>
    </ligand>
</feature>
<keyword evidence="7" id="KW-0479">Metal-binding</keyword>
<evidence type="ECO:0000256" key="2">
    <source>
        <dbReference type="ARBA" id="ARBA00022679"/>
    </source>
</evidence>
<dbReference type="HAMAP" id="MF_00109">
    <property type="entry name" value="Shikimate_kinase"/>
    <property type="match status" value="1"/>
</dbReference>